<dbReference type="AlphaFoldDB" id="A0A4C2A6W4"/>
<accession>A0A4C2A6W4</accession>
<dbReference type="Proteomes" id="UP000299102">
    <property type="component" value="Unassembled WGS sequence"/>
</dbReference>
<name>A0A4C2A6W4_EUMVA</name>
<gene>
    <name evidence="2" type="ORF">EVAR_71366_1</name>
</gene>
<proteinExistence type="predicted"/>
<comment type="caution">
    <text evidence="2">The sequence shown here is derived from an EMBL/GenBank/DDBJ whole genome shotgun (WGS) entry which is preliminary data.</text>
</comment>
<protein>
    <submittedName>
        <fullName evidence="2">Uncharacterized protein</fullName>
    </submittedName>
</protein>
<feature type="compositionally biased region" description="Gly residues" evidence="1">
    <location>
        <begin position="104"/>
        <end position="113"/>
    </location>
</feature>
<feature type="compositionally biased region" description="Polar residues" evidence="1">
    <location>
        <begin position="16"/>
        <end position="26"/>
    </location>
</feature>
<evidence type="ECO:0000313" key="2">
    <source>
        <dbReference type="EMBL" id="GBP95053.1"/>
    </source>
</evidence>
<keyword evidence="3" id="KW-1185">Reference proteome</keyword>
<evidence type="ECO:0000313" key="3">
    <source>
        <dbReference type="Proteomes" id="UP000299102"/>
    </source>
</evidence>
<feature type="region of interest" description="Disordered" evidence="1">
    <location>
        <begin position="1"/>
        <end position="26"/>
    </location>
</feature>
<feature type="region of interest" description="Disordered" evidence="1">
    <location>
        <begin position="91"/>
        <end position="113"/>
    </location>
</feature>
<evidence type="ECO:0000256" key="1">
    <source>
        <dbReference type="SAM" id="MobiDB-lite"/>
    </source>
</evidence>
<reference evidence="2 3" key="1">
    <citation type="journal article" date="2019" name="Commun. Biol.">
        <title>The bagworm genome reveals a unique fibroin gene that provides high tensile strength.</title>
        <authorList>
            <person name="Kono N."/>
            <person name="Nakamura H."/>
            <person name="Ohtoshi R."/>
            <person name="Tomita M."/>
            <person name="Numata K."/>
            <person name="Arakawa K."/>
        </authorList>
    </citation>
    <scope>NUCLEOTIDE SEQUENCE [LARGE SCALE GENOMIC DNA]</scope>
</reference>
<dbReference type="EMBL" id="BGZK01002579">
    <property type="protein sequence ID" value="GBP95053.1"/>
    <property type="molecule type" value="Genomic_DNA"/>
</dbReference>
<sequence>MGLTVDSAIDKRQRNHSTSTRAETRAKTNLYSPVRFRRATNEERHIILIAALIRAPRAERVRTPGGAGRPTIFVEADFMDGCAQIKKRDATRLDLQGAPSDAGAGAGRGRSGG</sequence>
<organism evidence="2 3">
    <name type="scientific">Eumeta variegata</name>
    <name type="common">Bagworm moth</name>
    <name type="synonym">Eumeta japonica</name>
    <dbReference type="NCBI Taxonomy" id="151549"/>
    <lineage>
        <taxon>Eukaryota</taxon>
        <taxon>Metazoa</taxon>
        <taxon>Ecdysozoa</taxon>
        <taxon>Arthropoda</taxon>
        <taxon>Hexapoda</taxon>
        <taxon>Insecta</taxon>
        <taxon>Pterygota</taxon>
        <taxon>Neoptera</taxon>
        <taxon>Endopterygota</taxon>
        <taxon>Lepidoptera</taxon>
        <taxon>Glossata</taxon>
        <taxon>Ditrysia</taxon>
        <taxon>Tineoidea</taxon>
        <taxon>Psychidae</taxon>
        <taxon>Oiketicinae</taxon>
        <taxon>Eumeta</taxon>
    </lineage>
</organism>